<dbReference type="AlphaFoldDB" id="A0A4U8QAR0"/>
<dbReference type="GO" id="GO:0005993">
    <property type="term" value="P:trehalose catabolic process"/>
    <property type="evidence" value="ECO:0007669"/>
    <property type="project" value="InterPro"/>
</dbReference>
<feature type="domain" description="Glycosyl hydrolase family 13 catalytic" evidence="5">
    <location>
        <begin position="11"/>
        <end position="412"/>
    </location>
</feature>
<dbReference type="Pfam" id="PF00128">
    <property type="entry name" value="Alpha-amylase"/>
    <property type="match status" value="1"/>
</dbReference>
<dbReference type="STRING" id="180332.GCA_000797495_00535"/>
<gene>
    <name evidence="6" type="primary">treA</name>
    <name evidence="6" type="ORF">DSM106044_01104</name>
</gene>
<keyword evidence="7" id="KW-1185">Reference proteome</keyword>
<proteinExistence type="inferred from homology"/>
<protein>
    <recommendedName>
        <fullName evidence="4">Alpha,alpha-phosphotrehalase</fullName>
        <ecNumber evidence="4">3.2.1.93</ecNumber>
    </recommendedName>
</protein>
<evidence type="ECO:0000256" key="4">
    <source>
        <dbReference type="NCBIfam" id="TIGR02403"/>
    </source>
</evidence>
<dbReference type="RefSeq" id="WP_138001972.1">
    <property type="nucleotide sequence ID" value="NZ_QGQD01000023.1"/>
</dbReference>
<evidence type="ECO:0000259" key="5">
    <source>
        <dbReference type="SMART" id="SM00642"/>
    </source>
</evidence>
<dbReference type="GO" id="GO:0008788">
    <property type="term" value="F:alpha,alpha-phosphotrehalase activity"/>
    <property type="evidence" value="ECO:0007669"/>
    <property type="project" value="UniProtKB-UniRule"/>
</dbReference>
<dbReference type="CDD" id="cd11333">
    <property type="entry name" value="AmyAc_SI_OligoGlu_DGase"/>
    <property type="match status" value="1"/>
</dbReference>
<dbReference type="GO" id="GO:0004556">
    <property type="term" value="F:alpha-amylase activity"/>
    <property type="evidence" value="ECO:0007669"/>
    <property type="project" value="TreeGrafter"/>
</dbReference>
<dbReference type="InterPro" id="IPR013780">
    <property type="entry name" value="Glyco_hydro_b"/>
</dbReference>
<comment type="similarity">
    <text evidence="1">Belongs to the glycosyl hydrolase 13 family.</text>
</comment>
<dbReference type="PANTHER" id="PTHR10357">
    <property type="entry name" value="ALPHA-AMYLASE FAMILY MEMBER"/>
    <property type="match status" value="1"/>
</dbReference>
<evidence type="ECO:0000256" key="3">
    <source>
        <dbReference type="ARBA" id="ARBA00023295"/>
    </source>
</evidence>
<keyword evidence="3 6" id="KW-0326">Glycosidase</keyword>
<dbReference type="NCBIfam" id="NF008183">
    <property type="entry name" value="PRK10933.1"/>
    <property type="match status" value="1"/>
</dbReference>
<evidence type="ECO:0000313" key="6">
    <source>
        <dbReference type="EMBL" id="TLD02067.1"/>
    </source>
</evidence>
<dbReference type="SUPFAM" id="SSF51445">
    <property type="entry name" value="(Trans)glycosidases"/>
    <property type="match status" value="1"/>
</dbReference>
<dbReference type="Proteomes" id="UP000306509">
    <property type="component" value="Unassembled WGS sequence"/>
</dbReference>
<dbReference type="GO" id="GO:0005737">
    <property type="term" value="C:cytoplasm"/>
    <property type="evidence" value="ECO:0007669"/>
    <property type="project" value="UniProtKB-UniRule"/>
</dbReference>
<keyword evidence="2 6" id="KW-0378">Hydrolase</keyword>
<dbReference type="EMBL" id="QGQD01000023">
    <property type="protein sequence ID" value="TLD02067.1"/>
    <property type="molecule type" value="Genomic_DNA"/>
</dbReference>
<dbReference type="InterPro" id="IPR017853">
    <property type="entry name" value="GH"/>
</dbReference>
<dbReference type="SUPFAM" id="SSF51011">
    <property type="entry name" value="Glycosyl hydrolase domain"/>
    <property type="match status" value="1"/>
</dbReference>
<dbReference type="Gene3D" id="2.60.40.1180">
    <property type="entry name" value="Golgi alpha-mannosidase II"/>
    <property type="match status" value="1"/>
</dbReference>
<dbReference type="PANTHER" id="PTHR10357:SF217">
    <property type="entry name" value="TREHALOSE-6-PHOSPHATE HYDROLASE"/>
    <property type="match status" value="1"/>
</dbReference>
<dbReference type="SMART" id="SM00642">
    <property type="entry name" value="Aamy"/>
    <property type="match status" value="1"/>
</dbReference>
<dbReference type="Gene3D" id="3.90.400.10">
    <property type="entry name" value="Oligo-1,6-glucosidase, Domain 2"/>
    <property type="match status" value="1"/>
</dbReference>
<reference evidence="6 7" key="1">
    <citation type="journal article" date="2019" name="Anaerobe">
        <title>Detection of Robinsoniella peoriensis in multiple bone samples of a trauma patient.</title>
        <authorList>
            <person name="Schrottner P."/>
            <person name="Hartwich K."/>
            <person name="Bunk B."/>
            <person name="Schober I."/>
            <person name="Helbig S."/>
            <person name="Rudolph W.W."/>
            <person name="Gunzer F."/>
        </authorList>
    </citation>
    <scope>NUCLEOTIDE SEQUENCE [LARGE SCALE GENOMIC DNA]</scope>
    <source>
        <strain evidence="6 7">DSM 106044</strain>
    </source>
</reference>
<comment type="caution">
    <text evidence="6">The sequence shown here is derived from an EMBL/GenBank/DDBJ whole genome shotgun (WGS) entry which is preliminary data.</text>
</comment>
<dbReference type="FunFam" id="3.20.20.80:FF:000014">
    <property type="entry name" value="Alpha,alpha-phosphotrehalase"/>
    <property type="match status" value="1"/>
</dbReference>
<dbReference type="InterPro" id="IPR006047">
    <property type="entry name" value="GH13_cat_dom"/>
</dbReference>
<dbReference type="InterPro" id="IPR045857">
    <property type="entry name" value="O16G_dom_2"/>
</dbReference>
<dbReference type="FunFam" id="3.90.400.10:FF:000002">
    <property type="entry name" value="Sucrose isomerase"/>
    <property type="match status" value="1"/>
</dbReference>
<evidence type="ECO:0000256" key="1">
    <source>
        <dbReference type="ARBA" id="ARBA00008061"/>
    </source>
</evidence>
<dbReference type="Gene3D" id="3.20.20.80">
    <property type="entry name" value="Glycosidases"/>
    <property type="match status" value="1"/>
</dbReference>
<organism evidence="6 7">
    <name type="scientific">Robinsoniella peoriensis</name>
    <dbReference type="NCBI Taxonomy" id="180332"/>
    <lineage>
        <taxon>Bacteria</taxon>
        <taxon>Bacillati</taxon>
        <taxon>Bacillota</taxon>
        <taxon>Clostridia</taxon>
        <taxon>Lachnospirales</taxon>
        <taxon>Lachnospiraceae</taxon>
        <taxon>Robinsoniella</taxon>
    </lineage>
</organism>
<evidence type="ECO:0000256" key="2">
    <source>
        <dbReference type="ARBA" id="ARBA00022801"/>
    </source>
</evidence>
<dbReference type="EC" id="3.2.1.93" evidence="4"/>
<sequence length="566" mass="66141">MTDFKKSTVYQIYPKSFADSKGNGTGDLRGIISKLDYLKELGIDYIWLTPFFLSPQKDNGYDVADYYQIDPSYGTMEDFENLVKEAAKREISLMLDMVFNHTSNRHEWFQKALTGDAKYKNYYIFKKGKGSGIPPTNWESKFGGNAWEYVEAFDEYYLHLFDVSQPDLNWDNEDVRKEMQEIVQFWMGKGVKGFRFDVVNLISKEAFEDDYEGDGRRFYTDGPNIHKYLRELNEKTFGKEKGIITVGEMSSTSMENCYQYAGEDGKEFSMVFSFHHLKVDFMGNEKWVLIPYDFAKLKQILFDWQTNMAKNHAWNAVFWCNHDQPRVVSRFGDTKKYWKESAKMLATVIHCLRGTPYIYQGEELGMTNAGFEDISQYRDVESLNHFQILQEKGLSEEQAYQILMAHSRDNSRTPMQWSEETQAGFTKGEPWIEVNPNYKKINAREQLDDPDSIFYYYKKLVSLRKDYEVIAYGDFEALDINNPSVMVYKRTYKGEVLVAASNFYGKEAEWDPGMDLGDYQCLLGNYDGQGLMKSYDSQGLMKGYDSQVPEKVTVLRPYETRLYYKK</sequence>
<dbReference type="NCBIfam" id="TIGR02403">
    <property type="entry name" value="trehalose_treC"/>
    <property type="match status" value="1"/>
</dbReference>
<dbReference type="InterPro" id="IPR012769">
    <property type="entry name" value="Trehalose_TreC"/>
</dbReference>
<evidence type="ECO:0000313" key="7">
    <source>
        <dbReference type="Proteomes" id="UP000306509"/>
    </source>
</evidence>
<accession>A0A4U8QAR0</accession>
<name>A0A4U8QAR0_9FIRM</name>